<dbReference type="Proteomes" id="UP000297299">
    <property type="component" value="Unassembled WGS sequence"/>
</dbReference>
<feature type="region of interest" description="Disordered" evidence="1">
    <location>
        <begin position="1"/>
        <end position="30"/>
    </location>
</feature>
<dbReference type="STRING" id="38488.A0A4Y8D538"/>
<comment type="caution">
    <text evidence="3">The sequence shown here is derived from an EMBL/GenBank/DDBJ whole genome shotgun (WGS) entry which is preliminary data.</text>
</comment>
<proteinExistence type="predicted"/>
<keyword evidence="4" id="KW-1185">Reference proteome</keyword>
<feature type="compositionally biased region" description="Polar residues" evidence="1">
    <location>
        <begin position="167"/>
        <end position="177"/>
    </location>
</feature>
<feature type="compositionally biased region" description="Basic and acidic residues" evidence="1">
    <location>
        <begin position="1"/>
        <end position="29"/>
    </location>
</feature>
<evidence type="ECO:0000313" key="4">
    <source>
        <dbReference type="Proteomes" id="UP000297299"/>
    </source>
</evidence>
<dbReference type="InterPro" id="IPR057684">
    <property type="entry name" value="DUF7924"/>
</dbReference>
<dbReference type="PANTHER" id="PTHR42470:SF2">
    <property type="match status" value="1"/>
</dbReference>
<feature type="region of interest" description="Disordered" evidence="1">
    <location>
        <begin position="154"/>
        <end position="180"/>
    </location>
</feature>
<name>A0A4Y8D538_9HELO</name>
<dbReference type="EMBL" id="PHWZ01000113">
    <property type="protein sequence ID" value="TEY69561.1"/>
    <property type="molecule type" value="Genomic_DNA"/>
</dbReference>
<dbReference type="Pfam" id="PF25545">
    <property type="entry name" value="DUF7924"/>
    <property type="match status" value="1"/>
</dbReference>
<evidence type="ECO:0000313" key="3">
    <source>
        <dbReference type="EMBL" id="TEY69561.1"/>
    </source>
</evidence>
<dbReference type="OrthoDB" id="5132737at2759"/>
<protein>
    <recommendedName>
        <fullName evidence="2">DUF7924 domain-containing protein</fullName>
    </recommendedName>
</protein>
<organism evidence="3 4">
    <name type="scientific">Botryotinia calthae</name>
    <dbReference type="NCBI Taxonomy" id="38488"/>
    <lineage>
        <taxon>Eukaryota</taxon>
        <taxon>Fungi</taxon>
        <taxon>Dikarya</taxon>
        <taxon>Ascomycota</taxon>
        <taxon>Pezizomycotina</taxon>
        <taxon>Leotiomycetes</taxon>
        <taxon>Helotiales</taxon>
        <taxon>Sclerotiniaceae</taxon>
        <taxon>Botryotinia</taxon>
    </lineage>
</organism>
<evidence type="ECO:0000256" key="1">
    <source>
        <dbReference type="SAM" id="MobiDB-lite"/>
    </source>
</evidence>
<evidence type="ECO:0000259" key="2">
    <source>
        <dbReference type="Pfam" id="PF25545"/>
    </source>
</evidence>
<reference evidence="3 4" key="1">
    <citation type="submission" date="2017-11" db="EMBL/GenBank/DDBJ databases">
        <title>Comparative genomics of Botrytis spp.</title>
        <authorList>
            <person name="Valero-Jimenez C.A."/>
            <person name="Tapia P."/>
            <person name="Veloso J."/>
            <person name="Silva-Moreno E."/>
            <person name="Staats M."/>
            <person name="Valdes J.H."/>
            <person name="Van Kan J.A.L."/>
        </authorList>
    </citation>
    <scope>NUCLEOTIDE SEQUENCE [LARGE SCALE GENOMIC DNA]</scope>
    <source>
        <strain evidence="3 4">MUCL2830</strain>
    </source>
</reference>
<gene>
    <name evidence="3" type="ORF">BOTCAL_0113g00230</name>
</gene>
<dbReference type="PANTHER" id="PTHR42470">
    <property type="entry name" value="VAST DOMAIN-CONTAINING PROTEIN"/>
    <property type="match status" value="1"/>
</dbReference>
<accession>A0A4Y8D538</accession>
<feature type="domain" description="DUF7924" evidence="2">
    <location>
        <begin position="240"/>
        <end position="466"/>
    </location>
</feature>
<sequence length="547" mass="62735">MVTQKVNRDLQKAAQQHSKEQPSSRESTRLKMLLSQEQTISRDINIRSKQLFPSPTSNTPVITSPQIENHQLKRKRSQNEATEATAHSIIPLKKRLRSSSLQPHTKDTICKNTVIGIDEKEVDPVEYWTKELHWPNKYFESEYNMNHLLAKKKSSSSLRSKKSEASCTTPTSITPSDQKPREIKQAPYTRPSYATVLATKGSFMDESDLGITDASKNLCRILLEREQIIPKDSLFCDETFDKVCRKIRDRNEARIIQDITRLIVPSAETLATCGATHLEHLIESVNEGWNSAISVYGSRPQPDYSVGFGRSAFTNDQLEKLVPFVGEITDICTSYFMATWQIYLLFLTCEVKCGTAALDIADRQNAHSMTVAVRGIVELFRLVKREKELHQEILAFSISHDHRTVRIYGYYPIIDNEGKTTFYRHPIHTFDFTALDGKEKWTAYKFTKNVYDIWMPTHLKRIRSVIDELPSGLNWEVSQQSESEEFGFSQRLENHNLFKQASYDTISLNEANDQSSCIDSEHNTPDTLLSDEIEDGVFRKPKKRGRQ</sequence>
<dbReference type="AlphaFoldDB" id="A0A4Y8D538"/>
<feature type="region of interest" description="Disordered" evidence="1">
    <location>
        <begin position="515"/>
        <end position="547"/>
    </location>
</feature>